<dbReference type="Proteomes" id="UP000316759">
    <property type="component" value="Unassembled WGS sequence"/>
</dbReference>
<evidence type="ECO:0000256" key="1">
    <source>
        <dbReference type="SAM" id="MobiDB-lite"/>
    </source>
</evidence>
<protein>
    <submittedName>
        <fullName evidence="2">Uncharacterized protein</fullName>
    </submittedName>
</protein>
<keyword evidence="3" id="KW-1185">Reference proteome</keyword>
<dbReference type="STRING" id="46835.A0A504YP42"/>
<comment type="caution">
    <text evidence="2">The sequence shown here is derived from an EMBL/GenBank/DDBJ whole genome shotgun (WGS) entry which is preliminary data.</text>
</comment>
<proteinExistence type="predicted"/>
<feature type="region of interest" description="Disordered" evidence="1">
    <location>
        <begin position="98"/>
        <end position="196"/>
    </location>
</feature>
<feature type="compositionally biased region" description="Polar residues" evidence="1">
    <location>
        <begin position="133"/>
        <end position="173"/>
    </location>
</feature>
<dbReference type="EMBL" id="SUNJ01010333">
    <property type="protein sequence ID" value="TPP59718.1"/>
    <property type="molecule type" value="Genomic_DNA"/>
</dbReference>
<gene>
    <name evidence="2" type="ORF">FGIG_11803</name>
</gene>
<accession>A0A504YP42</accession>
<evidence type="ECO:0000313" key="3">
    <source>
        <dbReference type="Proteomes" id="UP000316759"/>
    </source>
</evidence>
<feature type="compositionally biased region" description="Basic and acidic residues" evidence="1">
    <location>
        <begin position="174"/>
        <end position="189"/>
    </location>
</feature>
<sequence>MLSAPKHFLSTRCVTFFIRPIQALLVKVREPSDWMQPQRWRLLDLVNSDELVLLQSLLGIPDESARIPPQRTSDRNYKHTRAMELANLTKCRRSSVLFNDEGSPEQYPKDQKRSGKLSGDADFSGKSEDSDDSNASYGIGNETTVAQVSKSKGKSTMSNRTTPMDQLSGTNKVTSKDFHKRGEPARADKEESDDSDFDLEAALTGPEMNDDTLVDAAPDDMTDFKLSCSGNAEKERQEKVDEDIYMGHDVWKNEEIRPRKPKQLKNAMIRLQKSARQN</sequence>
<organism evidence="2 3">
    <name type="scientific">Fasciola gigantica</name>
    <name type="common">Giant liver fluke</name>
    <dbReference type="NCBI Taxonomy" id="46835"/>
    <lineage>
        <taxon>Eukaryota</taxon>
        <taxon>Metazoa</taxon>
        <taxon>Spiralia</taxon>
        <taxon>Lophotrochozoa</taxon>
        <taxon>Platyhelminthes</taxon>
        <taxon>Trematoda</taxon>
        <taxon>Digenea</taxon>
        <taxon>Plagiorchiida</taxon>
        <taxon>Echinostomata</taxon>
        <taxon>Echinostomatoidea</taxon>
        <taxon>Fasciolidae</taxon>
        <taxon>Fasciola</taxon>
    </lineage>
</organism>
<evidence type="ECO:0000313" key="2">
    <source>
        <dbReference type="EMBL" id="TPP59718.1"/>
    </source>
</evidence>
<name>A0A504YP42_FASGI</name>
<reference evidence="2 3" key="1">
    <citation type="submission" date="2019-04" db="EMBL/GenBank/DDBJ databases">
        <title>Annotation for the trematode Fasciola gigantica.</title>
        <authorList>
            <person name="Choi Y.-J."/>
        </authorList>
    </citation>
    <scope>NUCLEOTIDE SEQUENCE [LARGE SCALE GENOMIC DNA]</scope>
    <source>
        <strain evidence="2">Uganda_cow_1</strain>
    </source>
</reference>
<dbReference type="AlphaFoldDB" id="A0A504YP42"/>